<dbReference type="AlphaFoldDB" id="A0A6B3SQZ9"/>
<reference evidence="1 2" key="1">
    <citation type="submission" date="2020-02" db="EMBL/GenBank/DDBJ databases">
        <authorList>
            <person name="Kim M.K."/>
        </authorList>
    </citation>
    <scope>NUCLEOTIDE SEQUENCE [LARGE SCALE GENOMIC DNA]</scope>
    <source>
        <strain evidence="1 2">17J57-3</strain>
    </source>
</reference>
<dbReference type="EMBL" id="JAAIVB010000069">
    <property type="protein sequence ID" value="NEX63350.1"/>
    <property type="molecule type" value="Genomic_DNA"/>
</dbReference>
<proteinExistence type="predicted"/>
<keyword evidence="2" id="KW-1185">Reference proteome</keyword>
<evidence type="ECO:0000313" key="1">
    <source>
        <dbReference type="EMBL" id="NEX63350.1"/>
    </source>
</evidence>
<name>A0A6B3SQZ9_9BURK</name>
<sequence>MNNSNKVWSPKTVPNNLQTVLAVSAAWPLTPAQYRQAMAAKVERLFAAEPDHGRAALEMSDEGLPEMAAIARNQPPKDWPMAVMMSDSMMVLMNNIKWEKEGPTPILQLLHVRENLKDESLASLIEQM</sequence>
<comment type="caution">
    <text evidence="1">The sequence shown here is derived from an EMBL/GenBank/DDBJ whole genome shotgun (WGS) entry which is preliminary data.</text>
</comment>
<organism evidence="1 2">
    <name type="scientific">Noviherbaspirillum galbum</name>
    <dbReference type="NCBI Taxonomy" id="2709383"/>
    <lineage>
        <taxon>Bacteria</taxon>
        <taxon>Pseudomonadati</taxon>
        <taxon>Pseudomonadota</taxon>
        <taxon>Betaproteobacteria</taxon>
        <taxon>Burkholderiales</taxon>
        <taxon>Oxalobacteraceae</taxon>
        <taxon>Noviherbaspirillum</taxon>
    </lineage>
</organism>
<dbReference type="RefSeq" id="WP_163967169.1">
    <property type="nucleotide sequence ID" value="NZ_JAAIVB010000069.1"/>
</dbReference>
<accession>A0A6B3SQZ9</accession>
<evidence type="ECO:0000313" key="2">
    <source>
        <dbReference type="Proteomes" id="UP000482155"/>
    </source>
</evidence>
<protein>
    <submittedName>
        <fullName evidence="1">Uncharacterized protein</fullName>
    </submittedName>
</protein>
<gene>
    <name evidence="1" type="ORF">G3574_19900</name>
</gene>
<dbReference type="Proteomes" id="UP000482155">
    <property type="component" value="Unassembled WGS sequence"/>
</dbReference>